<organism evidence="2 3">
    <name type="scientific">Sphingomonas pseudosanguinis</name>
    <dbReference type="NCBI Taxonomy" id="413712"/>
    <lineage>
        <taxon>Bacteria</taxon>
        <taxon>Pseudomonadati</taxon>
        <taxon>Pseudomonadota</taxon>
        <taxon>Alphaproteobacteria</taxon>
        <taxon>Sphingomonadales</taxon>
        <taxon>Sphingomonadaceae</taxon>
        <taxon>Sphingomonas</taxon>
    </lineage>
</organism>
<comment type="caution">
    <text evidence="2">The sequence shown here is derived from an EMBL/GenBank/DDBJ whole genome shotgun (WGS) entry which is preliminary data.</text>
</comment>
<feature type="region of interest" description="Disordered" evidence="1">
    <location>
        <begin position="1"/>
        <end position="37"/>
    </location>
</feature>
<reference evidence="2 3" key="1">
    <citation type="submission" date="2020-08" db="EMBL/GenBank/DDBJ databases">
        <title>Genomic Encyclopedia of Type Strains, Phase IV (KMG-IV): sequencing the most valuable type-strain genomes for metagenomic binning, comparative biology and taxonomic classification.</title>
        <authorList>
            <person name="Goeker M."/>
        </authorList>
    </citation>
    <scope>NUCLEOTIDE SEQUENCE [LARGE SCALE GENOMIC DNA]</scope>
    <source>
        <strain evidence="2 3">DSM 19512</strain>
    </source>
</reference>
<dbReference type="Proteomes" id="UP000538670">
    <property type="component" value="Unassembled WGS sequence"/>
</dbReference>
<name>A0A7W6F229_9SPHN</name>
<gene>
    <name evidence="2" type="ORF">GGR48_000962</name>
</gene>
<protein>
    <submittedName>
        <fullName evidence="2">Uncharacterized protein</fullName>
    </submittedName>
</protein>
<evidence type="ECO:0000256" key="1">
    <source>
        <dbReference type="SAM" id="MobiDB-lite"/>
    </source>
</evidence>
<evidence type="ECO:0000313" key="2">
    <source>
        <dbReference type="EMBL" id="MBB3878549.1"/>
    </source>
</evidence>
<keyword evidence="3" id="KW-1185">Reference proteome</keyword>
<proteinExistence type="predicted"/>
<dbReference type="AlphaFoldDB" id="A0A7W6F229"/>
<evidence type="ECO:0000313" key="3">
    <source>
        <dbReference type="Proteomes" id="UP000538670"/>
    </source>
</evidence>
<feature type="compositionally biased region" description="Polar residues" evidence="1">
    <location>
        <begin position="1"/>
        <end position="10"/>
    </location>
</feature>
<dbReference type="EMBL" id="JACIDH010000002">
    <property type="protein sequence ID" value="MBB3878549.1"/>
    <property type="molecule type" value="Genomic_DNA"/>
</dbReference>
<sequence>MKTIEPQQSHPDPRDAVSLPPTSSSTGGQVGDVEDRA</sequence>
<accession>A0A7W6F229</accession>